<dbReference type="EMBL" id="FXUI01000028">
    <property type="protein sequence ID" value="SMP82737.1"/>
    <property type="molecule type" value="Genomic_DNA"/>
</dbReference>
<gene>
    <name evidence="2" type="ORF">SAMN06296065_1289</name>
</gene>
<reference evidence="2 3" key="1">
    <citation type="submission" date="2017-05" db="EMBL/GenBank/DDBJ databases">
        <authorList>
            <person name="Varghese N."/>
            <person name="Submissions S."/>
        </authorList>
    </citation>
    <scope>NUCLEOTIDE SEQUENCE [LARGE SCALE GENOMIC DNA]</scope>
    <source>
        <strain evidence="2 3">SM16</strain>
    </source>
</reference>
<name>A0ABY1QWT9_9SPHN</name>
<evidence type="ECO:0000313" key="3">
    <source>
        <dbReference type="Proteomes" id="UP001157910"/>
    </source>
</evidence>
<comment type="caution">
    <text evidence="2">The sequence shown here is derived from an EMBL/GenBank/DDBJ whole genome shotgun (WGS) entry which is preliminary data.</text>
</comment>
<organism evidence="2 3">
    <name type="scientific">Novosphingobium panipatense</name>
    <dbReference type="NCBI Taxonomy" id="428991"/>
    <lineage>
        <taxon>Bacteria</taxon>
        <taxon>Pseudomonadati</taxon>
        <taxon>Pseudomonadota</taxon>
        <taxon>Alphaproteobacteria</taxon>
        <taxon>Sphingomonadales</taxon>
        <taxon>Sphingomonadaceae</taxon>
        <taxon>Novosphingobium</taxon>
    </lineage>
</organism>
<accession>A0ABY1QWT9</accession>
<feature type="region of interest" description="Disordered" evidence="1">
    <location>
        <begin position="149"/>
        <end position="193"/>
    </location>
</feature>
<proteinExistence type="predicted"/>
<dbReference type="Proteomes" id="UP001157910">
    <property type="component" value="Unassembled WGS sequence"/>
</dbReference>
<sequence length="193" mass="21529">MAWRHYEVRQSGDCQVQDEDGISSLRFTMGIVETGKRRVFSGHFVCLIFTDHDPITGEDEHSLRAALWKLARNIEPLSIRLNCVGLSAAFSESGLSMNTGWGYWGQHSKPMHMMDPLPSADGRDDPIDDMIREAVEGMRIGLRIKLELDPPQPVRGVPRKAEQGRATRPSGHRAPSVSRGPAYSAKRAPQTPR</sequence>
<evidence type="ECO:0000313" key="2">
    <source>
        <dbReference type="EMBL" id="SMP82737.1"/>
    </source>
</evidence>
<keyword evidence="3" id="KW-1185">Reference proteome</keyword>
<protein>
    <submittedName>
        <fullName evidence="2">Uncharacterized protein</fullName>
    </submittedName>
</protein>
<evidence type="ECO:0000256" key="1">
    <source>
        <dbReference type="SAM" id="MobiDB-lite"/>
    </source>
</evidence>